<evidence type="ECO:0000313" key="7">
    <source>
        <dbReference type="Proteomes" id="UP001189429"/>
    </source>
</evidence>
<keyword evidence="5" id="KW-0325">Glycoprotein</keyword>
<comment type="caution">
    <text evidence="6">The sequence shown here is derived from an EMBL/GenBank/DDBJ whole genome shotgun (WGS) entry which is preliminary data.</text>
</comment>
<evidence type="ECO:0000313" key="6">
    <source>
        <dbReference type="EMBL" id="CAK0832185.1"/>
    </source>
</evidence>
<name>A0ABN9SKE6_9DINO</name>
<keyword evidence="4" id="KW-0732">Signal</keyword>
<evidence type="ECO:0000256" key="4">
    <source>
        <dbReference type="ARBA" id="ARBA00022729"/>
    </source>
</evidence>
<gene>
    <name evidence="6" type="ORF">PCOR1329_LOCUS30270</name>
</gene>
<comment type="similarity">
    <text evidence="2">Belongs to the GILT family.</text>
</comment>
<evidence type="ECO:0000256" key="3">
    <source>
        <dbReference type="ARBA" id="ARBA00022525"/>
    </source>
</evidence>
<dbReference type="InterPro" id="IPR004911">
    <property type="entry name" value="Interferon-induced_GILT"/>
</dbReference>
<organism evidence="6 7">
    <name type="scientific">Prorocentrum cordatum</name>
    <dbReference type="NCBI Taxonomy" id="2364126"/>
    <lineage>
        <taxon>Eukaryota</taxon>
        <taxon>Sar</taxon>
        <taxon>Alveolata</taxon>
        <taxon>Dinophyceae</taxon>
        <taxon>Prorocentrales</taxon>
        <taxon>Prorocentraceae</taxon>
        <taxon>Prorocentrum</taxon>
    </lineage>
</organism>
<keyword evidence="3" id="KW-0964">Secreted</keyword>
<dbReference type="PANTHER" id="PTHR13234:SF8">
    <property type="entry name" value="GAMMA-INTERFERON-INDUCIBLE LYSOSOMAL THIOL REDUCTASE"/>
    <property type="match status" value="1"/>
</dbReference>
<evidence type="ECO:0000256" key="2">
    <source>
        <dbReference type="ARBA" id="ARBA00005679"/>
    </source>
</evidence>
<comment type="subcellular location">
    <subcellularLocation>
        <location evidence="1">Secreted</location>
    </subcellularLocation>
</comment>
<reference evidence="6" key="1">
    <citation type="submission" date="2023-10" db="EMBL/GenBank/DDBJ databases">
        <authorList>
            <person name="Chen Y."/>
            <person name="Shah S."/>
            <person name="Dougan E. K."/>
            <person name="Thang M."/>
            <person name="Chan C."/>
        </authorList>
    </citation>
    <scope>NUCLEOTIDE SEQUENCE [LARGE SCALE GENOMIC DNA]</scope>
</reference>
<dbReference type="PANTHER" id="PTHR13234">
    <property type="entry name" value="GAMMA-INTERFERON INDUCIBLE LYSOSOMAL THIOL REDUCTASE GILT"/>
    <property type="match status" value="1"/>
</dbReference>
<evidence type="ECO:0000256" key="1">
    <source>
        <dbReference type="ARBA" id="ARBA00004613"/>
    </source>
</evidence>
<evidence type="ECO:0000256" key="5">
    <source>
        <dbReference type="ARBA" id="ARBA00023180"/>
    </source>
</evidence>
<keyword evidence="7" id="KW-1185">Reference proteome</keyword>
<proteinExistence type="inferred from homology"/>
<sequence length="204" mass="21575">MCRSFVADTLNHTLAVAPSLMDFDFVPWGNAYYVTSECGGPRSYDITARQCFNSKCGLGAASPPADCYSGSIVCQHGKRECDFNMWFTCARKVYERAELYVPFVTCMEAQFDAVTDAPSVAATCAHSAGLAIDHLATCFYGQSGVQALAGNAAATPPHAGVPYVLVEGKPLDDPSALLQAVCDAYQGPKPAACGSIDSEAVVYS</sequence>
<accession>A0ABN9SKE6</accession>
<dbReference type="EMBL" id="CAUYUJ010011581">
    <property type="protein sequence ID" value="CAK0832185.1"/>
    <property type="molecule type" value="Genomic_DNA"/>
</dbReference>
<dbReference type="Pfam" id="PF03227">
    <property type="entry name" value="GILT"/>
    <property type="match status" value="1"/>
</dbReference>
<dbReference type="Proteomes" id="UP001189429">
    <property type="component" value="Unassembled WGS sequence"/>
</dbReference>
<protein>
    <submittedName>
        <fullName evidence="6">Uncharacterized protein</fullName>
    </submittedName>
</protein>